<dbReference type="InterPro" id="IPR016053">
    <property type="entry name" value="Haem_Oase-like"/>
</dbReference>
<proteinExistence type="predicted"/>
<dbReference type="Pfam" id="PF01126">
    <property type="entry name" value="Heme_oxygenase"/>
    <property type="match status" value="1"/>
</dbReference>
<evidence type="ECO:0000313" key="1">
    <source>
        <dbReference type="EMBL" id="MBL6078281.1"/>
    </source>
</evidence>
<keyword evidence="2" id="KW-1185">Reference proteome</keyword>
<gene>
    <name evidence="1" type="ORF">JMJ56_09715</name>
</gene>
<dbReference type="InterPro" id="IPR016084">
    <property type="entry name" value="Haem_Oase-like_multi-hlx"/>
</dbReference>
<dbReference type="Proteomes" id="UP000660885">
    <property type="component" value="Unassembled WGS sequence"/>
</dbReference>
<dbReference type="CDD" id="cd19166">
    <property type="entry name" value="HemeO-bac"/>
    <property type="match status" value="1"/>
</dbReference>
<organism evidence="1 2">
    <name type="scientific">Belnapia arida</name>
    <dbReference type="NCBI Taxonomy" id="2804533"/>
    <lineage>
        <taxon>Bacteria</taxon>
        <taxon>Pseudomonadati</taxon>
        <taxon>Pseudomonadota</taxon>
        <taxon>Alphaproteobacteria</taxon>
        <taxon>Acetobacterales</taxon>
        <taxon>Roseomonadaceae</taxon>
        <taxon>Belnapia</taxon>
    </lineage>
</organism>
<comment type="caution">
    <text evidence="1">The sequence shown here is derived from an EMBL/GenBank/DDBJ whole genome shotgun (WGS) entry which is preliminary data.</text>
</comment>
<accession>A0ABS1U4R5</accession>
<name>A0ABS1U4R5_9PROT</name>
<evidence type="ECO:0000313" key="2">
    <source>
        <dbReference type="Proteomes" id="UP000660885"/>
    </source>
</evidence>
<dbReference type="EMBL" id="JAETWB010000003">
    <property type="protein sequence ID" value="MBL6078281.1"/>
    <property type="molecule type" value="Genomic_DNA"/>
</dbReference>
<dbReference type="Gene3D" id="1.20.910.10">
    <property type="entry name" value="Heme oxygenase-like"/>
    <property type="match status" value="1"/>
</dbReference>
<protein>
    <submittedName>
        <fullName evidence="1">Biliverdin-producing heme oxygenase</fullName>
    </submittedName>
</protein>
<dbReference type="SUPFAM" id="SSF48613">
    <property type="entry name" value="Heme oxygenase-like"/>
    <property type="match status" value="1"/>
</dbReference>
<reference evidence="1 2" key="1">
    <citation type="submission" date="2021-01" db="EMBL/GenBank/DDBJ databases">
        <title>Belnapia mucosa sp. nov. and Belnapia arida sp. nov., isolated from the Tabernas Desert (Almeria, Spain).</title>
        <authorList>
            <person name="Molina-Menor E."/>
            <person name="Vidal-Verdu A."/>
            <person name="Calonge A."/>
            <person name="Satari L."/>
            <person name="Pereto J."/>
            <person name="Porcar M."/>
        </authorList>
    </citation>
    <scope>NUCLEOTIDE SEQUENCE [LARGE SCALE GENOMIC DNA]</scope>
    <source>
        <strain evidence="1 2">T18</strain>
    </source>
</reference>
<dbReference type="RefSeq" id="WP_202831439.1">
    <property type="nucleotide sequence ID" value="NZ_JAETWB010000003.1"/>
</dbReference>
<sequence length="194" mass="20005">MPSHPTSRLALRAATAATHERLHHIPAFQDLTEGRLDRPGYAALLRRLLGFHAAIEAALAAPLLARSLSLWGIDLAGRRRAPLLRADLAHLGVPAEAPLAPMSGFATAAHALGALYVTEGSTLGGRQLARGLDHLLPGDSGEGRGFLLGHGARHGAMWAACCAAIEACGTEPGGLAGMQAGAAATFAAFEAWFA</sequence>